<dbReference type="RefSeq" id="WP_131890085.1">
    <property type="nucleotide sequence ID" value="NZ_SMKZ01000001.1"/>
</dbReference>
<reference evidence="1 2" key="1">
    <citation type="submission" date="2019-03" db="EMBL/GenBank/DDBJ databases">
        <title>Draft genome sequences of novel Actinobacteria.</title>
        <authorList>
            <person name="Sahin N."/>
            <person name="Ay H."/>
            <person name="Saygin H."/>
        </authorList>
    </citation>
    <scope>NUCLEOTIDE SEQUENCE [LARGE SCALE GENOMIC DNA]</scope>
    <source>
        <strain evidence="1 2">5K138</strain>
    </source>
</reference>
<dbReference type="AlphaFoldDB" id="A0A4R5DTZ6"/>
<evidence type="ECO:0000313" key="2">
    <source>
        <dbReference type="Proteomes" id="UP000294739"/>
    </source>
</evidence>
<keyword evidence="2" id="KW-1185">Reference proteome</keyword>
<evidence type="ECO:0000313" key="1">
    <source>
        <dbReference type="EMBL" id="TDE15914.1"/>
    </source>
</evidence>
<dbReference type="OrthoDB" id="6713581at2"/>
<dbReference type="EMBL" id="SMKZ01000001">
    <property type="protein sequence ID" value="TDE15914.1"/>
    <property type="molecule type" value="Genomic_DNA"/>
</dbReference>
<gene>
    <name evidence="1" type="ORF">E1269_01070</name>
</gene>
<protein>
    <submittedName>
        <fullName evidence="1">Uncharacterized protein</fullName>
    </submittedName>
</protein>
<name>A0A4R5DTZ6_9ACTN</name>
<accession>A0A4R5DTZ6</accession>
<organism evidence="1 2">
    <name type="scientific">Jiangella asiatica</name>
    <dbReference type="NCBI Taxonomy" id="2530372"/>
    <lineage>
        <taxon>Bacteria</taxon>
        <taxon>Bacillati</taxon>
        <taxon>Actinomycetota</taxon>
        <taxon>Actinomycetes</taxon>
        <taxon>Jiangellales</taxon>
        <taxon>Jiangellaceae</taxon>
        <taxon>Jiangella</taxon>
    </lineage>
</organism>
<dbReference type="InParanoid" id="A0A4R5DTZ6"/>
<sequence>MDPASLRAAAGTLAETPLPAVNSALLSPAGFDTFEGDGSRVLRPVAEVRTTPHRSLRIAHGRTRVGTYPPSGVITPAELAALRDYAAVRVPFGAGAGPVELAALLRQLLVAGVPVLAPDLPLSVRRLLGRDLGDLVAALTPAAVADVDRREHWSVDARRLALLTATSAAGVPSSPSAVTAVVEAGSGLTAVLRDLRAQTWPNLAVVVAAGDDDTVPARLPAGIEVVRAATRADAVRAAVRDGGGELATVVTPELSYGPEHVRDLVLGYRYGQRPVAGTVVRRTYLEPLDLTACAPGEPTEAPTDRLSARTLLAAASTLLELLTDGDGDLVTVGDDGYAIHDRNVHRTVRRGRPGLDAALHAGGLQVPGETGRIGWLAAESRRAPSATTRAHHDRVDPAYLSYFARIDAAGAASAR</sequence>
<comment type="caution">
    <text evidence="1">The sequence shown here is derived from an EMBL/GenBank/DDBJ whole genome shotgun (WGS) entry which is preliminary data.</text>
</comment>
<proteinExistence type="predicted"/>
<dbReference type="Proteomes" id="UP000294739">
    <property type="component" value="Unassembled WGS sequence"/>
</dbReference>